<dbReference type="PROSITE" id="PS00211">
    <property type="entry name" value="ABC_TRANSPORTER_1"/>
    <property type="match status" value="1"/>
</dbReference>
<evidence type="ECO:0000313" key="7">
    <source>
        <dbReference type="Proteomes" id="UP000035159"/>
    </source>
</evidence>
<dbReference type="AlphaFoldDB" id="A0A0G2Z5V3"/>
<dbReference type="PANTHER" id="PTHR42794">
    <property type="entry name" value="HEMIN IMPORT ATP-BINDING PROTEIN HMUV"/>
    <property type="match status" value="1"/>
</dbReference>
<feature type="domain" description="ABC transporter" evidence="5">
    <location>
        <begin position="5"/>
        <end position="241"/>
    </location>
</feature>
<dbReference type="InterPro" id="IPR027417">
    <property type="entry name" value="P-loop_NTPase"/>
</dbReference>
<dbReference type="KEGG" id="kpf:IX53_03160"/>
<keyword evidence="2" id="KW-0547">Nucleotide-binding</keyword>
<dbReference type="GO" id="GO:0005524">
    <property type="term" value="F:ATP binding"/>
    <property type="evidence" value="ECO:0007669"/>
    <property type="project" value="UniProtKB-KW"/>
</dbReference>
<name>A0A0G2Z5V3_9BACT</name>
<evidence type="ECO:0000256" key="2">
    <source>
        <dbReference type="ARBA" id="ARBA00022741"/>
    </source>
</evidence>
<reference evidence="6 7" key="1">
    <citation type="submission" date="2015-04" db="EMBL/GenBank/DDBJ databases">
        <title>Complete Genome Sequence of Kosmotoga pacifica SLHLJ1.</title>
        <authorList>
            <person name="Jiang L.J."/>
            <person name="Shao Z.Z."/>
            <person name="Jebbar M."/>
        </authorList>
    </citation>
    <scope>NUCLEOTIDE SEQUENCE [LARGE SCALE GENOMIC DNA]</scope>
    <source>
        <strain evidence="6 7">SLHLJ1</strain>
    </source>
</reference>
<keyword evidence="4" id="KW-1278">Translocase</keyword>
<dbReference type="GO" id="GO:0016887">
    <property type="term" value="F:ATP hydrolysis activity"/>
    <property type="evidence" value="ECO:0007669"/>
    <property type="project" value="InterPro"/>
</dbReference>
<keyword evidence="3" id="KW-0067">ATP-binding</keyword>
<dbReference type="STRING" id="1330330.IX53_03160"/>
<dbReference type="InterPro" id="IPR017871">
    <property type="entry name" value="ABC_transporter-like_CS"/>
</dbReference>
<sequence>MVEVLKAERVKYSYGEIQALNGVSFSLYEGEILSILGPNGGGKSTLLKIVSGILKNYEGSVKLYGKEVSVCSIKELARIISYIPQEFSPAFDLRCETIVLFGRNPHVTALHSFTKDDYKIIEESMKRADALEFRDRLFNTLSGGERQRVVIAKAIAQKGKIMLLDEFTTHLDPGHSQKLIELVKNMMKLEGITAINVAHDINQAINMSDRIAFLKDGKILAVGKAEEILTETLIEKVYDAKSTIIENPLTKKPLVVFY</sequence>
<evidence type="ECO:0000259" key="5">
    <source>
        <dbReference type="PROSITE" id="PS50893"/>
    </source>
</evidence>
<keyword evidence="7" id="KW-1185">Reference proteome</keyword>
<organism evidence="6 7">
    <name type="scientific">Kosmotoga pacifica</name>
    <dbReference type="NCBI Taxonomy" id="1330330"/>
    <lineage>
        <taxon>Bacteria</taxon>
        <taxon>Thermotogati</taxon>
        <taxon>Thermotogota</taxon>
        <taxon>Thermotogae</taxon>
        <taxon>Kosmotogales</taxon>
        <taxon>Kosmotogaceae</taxon>
        <taxon>Kosmotoga</taxon>
    </lineage>
</organism>
<dbReference type="InterPro" id="IPR003439">
    <property type="entry name" value="ABC_transporter-like_ATP-bd"/>
</dbReference>
<evidence type="ECO:0000256" key="4">
    <source>
        <dbReference type="ARBA" id="ARBA00022967"/>
    </source>
</evidence>
<dbReference type="PATRIC" id="fig|1330330.3.peg.632"/>
<dbReference type="Gene3D" id="3.40.50.300">
    <property type="entry name" value="P-loop containing nucleotide triphosphate hydrolases"/>
    <property type="match status" value="1"/>
</dbReference>
<dbReference type="PROSITE" id="PS50893">
    <property type="entry name" value="ABC_TRANSPORTER_2"/>
    <property type="match status" value="1"/>
</dbReference>
<proteinExistence type="predicted"/>
<keyword evidence="1" id="KW-0813">Transport</keyword>
<evidence type="ECO:0000256" key="3">
    <source>
        <dbReference type="ARBA" id="ARBA00022840"/>
    </source>
</evidence>
<dbReference type="SUPFAM" id="SSF52540">
    <property type="entry name" value="P-loop containing nucleoside triphosphate hydrolases"/>
    <property type="match status" value="1"/>
</dbReference>
<dbReference type="InterPro" id="IPR003593">
    <property type="entry name" value="AAA+_ATPase"/>
</dbReference>
<protein>
    <submittedName>
        <fullName evidence="6">ABC transporter</fullName>
    </submittedName>
</protein>
<evidence type="ECO:0000313" key="6">
    <source>
        <dbReference type="EMBL" id="AKI96985.1"/>
    </source>
</evidence>
<gene>
    <name evidence="6" type="ORF">IX53_03160</name>
</gene>
<dbReference type="Proteomes" id="UP000035159">
    <property type="component" value="Chromosome"/>
</dbReference>
<accession>A0A0G2Z5V3</accession>
<dbReference type="FunFam" id="3.40.50.300:FF:000134">
    <property type="entry name" value="Iron-enterobactin ABC transporter ATP-binding protein"/>
    <property type="match status" value="1"/>
</dbReference>
<dbReference type="EMBL" id="CP011232">
    <property type="protein sequence ID" value="AKI96985.1"/>
    <property type="molecule type" value="Genomic_DNA"/>
</dbReference>
<dbReference type="CDD" id="cd03214">
    <property type="entry name" value="ABC_Iron-Siderophores_B12_Hemin"/>
    <property type="match status" value="1"/>
</dbReference>
<dbReference type="Pfam" id="PF00005">
    <property type="entry name" value="ABC_tran"/>
    <property type="match status" value="1"/>
</dbReference>
<dbReference type="OrthoDB" id="9799337at2"/>
<dbReference type="SMART" id="SM00382">
    <property type="entry name" value="AAA"/>
    <property type="match status" value="1"/>
</dbReference>
<dbReference type="PANTHER" id="PTHR42794:SF1">
    <property type="entry name" value="HEMIN IMPORT ATP-BINDING PROTEIN HMUV"/>
    <property type="match status" value="1"/>
</dbReference>
<dbReference type="RefSeq" id="WP_047754120.1">
    <property type="nucleotide sequence ID" value="NZ_CAJUHA010000019.1"/>
</dbReference>
<evidence type="ECO:0000256" key="1">
    <source>
        <dbReference type="ARBA" id="ARBA00022448"/>
    </source>
</evidence>